<evidence type="ECO:0000256" key="11">
    <source>
        <dbReference type="ARBA" id="ARBA00048684"/>
    </source>
</evidence>
<name>A0A9X3MNQ0_9ACTN</name>
<dbReference type="InterPro" id="IPR003209">
    <property type="entry name" value="METHMP_CycHdrlase"/>
</dbReference>
<evidence type="ECO:0000256" key="3">
    <source>
        <dbReference type="ARBA" id="ARBA00005087"/>
    </source>
</evidence>
<evidence type="ECO:0000256" key="10">
    <source>
        <dbReference type="ARBA" id="ARBA00030468"/>
    </source>
</evidence>
<dbReference type="HAMAP" id="MF_00486">
    <property type="entry name" value="McH"/>
    <property type="match status" value="1"/>
</dbReference>
<dbReference type="GO" id="GO:0006730">
    <property type="term" value="P:one-carbon metabolic process"/>
    <property type="evidence" value="ECO:0007669"/>
    <property type="project" value="UniProtKB-UniRule"/>
</dbReference>
<evidence type="ECO:0000256" key="7">
    <source>
        <dbReference type="ARBA" id="ARBA00022490"/>
    </source>
</evidence>
<dbReference type="SUPFAM" id="SSF56199">
    <property type="entry name" value="Methenyltetrahydromethanopterin cyclohydrolase"/>
    <property type="match status" value="1"/>
</dbReference>
<dbReference type="GO" id="GO:0046294">
    <property type="term" value="P:formaldehyde catabolic process"/>
    <property type="evidence" value="ECO:0007669"/>
    <property type="project" value="UniProtKB-UniRule"/>
</dbReference>
<proteinExistence type="inferred from homology"/>
<evidence type="ECO:0000256" key="6">
    <source>
        <dbReference type="ARBA" id="ARBA00020597"/>
    </source>
</evidence>
<dbReference type="Gene3D" id="3.30.1030.10">
    <property type="entry name" value="Methenyltetrahydromethanopterin Cyclohydrolase, Chain A, domain 2"/>
    <property type="match status" value="1"/>
</dbReference>
<reference evidence="13" key="1">
    <citation type="submission" date="2022-10" db="EMBL/GenBank/DDBJ databases">
        <title>The WGS of Solirubrobacter ginsenosidimutans DSM 21036.</title>
        <authorList>
            <person name="Jiang Z."/>
        </authorList>
    </citation>
    <scope>NUCLEOTIDE SEQUENCE</scope>
    <source>
        <strain evidence="13">DSM 21036</strain>
    </source>
</reference>
<dbReference type="EC" id="3.5.4.27" evidence="5 12"/>
<sequence length="313" mass="33389">MTLSLNDRALALADRLAGDAEALQVKVETLSNGTRLIDCGAGGFEAGRSFAEICMAGLGTVAYSPLVLEGRWLPALTVTTDRPAIACLAAQYAGWRIDRDGYFAMGSGPARALIRAEELYDELGWDERASAAVLCLETREPPPADVAGFVAERAGVPPAALTVLMAPTATVTGSVQIAARVVETALHKLHELDFDVRRVVAGFGSCPLPPVAGDDMAALGRTNDAVLYGGQVHLTVQADDDILRELVERLPATASSDYGEPFGNVFKAAEYDFYKIDPLLFSPGQIRLTSVESGRSFEAGRVNLEVLERSFWG</sequence>
<comment type="subcellular location">
    <subcellularLocation>
        <location evidence="2 12">Cytoplasm</location>
    </subcellularLocation>
</comment>
<keyword evidence="9 12" id="KW-0378">Hydrolase</keyword>
<comment type="function">
    <text evidence="1 12">Catalyzes the hydrolysis of methenyl-H(4)MPT(+) to 5-formyl-H(4)MPT.</text>
</comment>
<protein>
    <recommendedName>
        <fullName evidence="6 12">Methenyltetrahydromethanopterin cyclohydrolase</fullName>
        <ecNumber evidence="5 12">3.5.4.27</ecNumber>
    </recommendedName>
    <alternativeName>
        <fullName evidence="10 12">Methenyl-H4MPT cyclohydrolase</fullName>
    </alternativeName>
</protein>
<keyword evidence="8 12" id="KW-0554">One-carbon metabolism</keyword>
<comment type="similarity">
    <text evidence="4 12">Belongs to the MCH family.</text>
</comment>
<gene>
    <name evidence="12 13" type="primary">mch</name>
    <name evidence="13" type="ORF">OM076_06820</name>
</gene>
<dbReference type="EMBL" id="JAPDOD010000004">
    <property type="protein sequence ID" value="MDA0159966.1"/>
    <property type="molecule type" value="Genomic_DNA"/>
</dbReference>
<dbReference type="RefSeq" id="WP_270038736.1">
    <property type="nucleotide sequence ID" value="NZ_JAPDOD010000004.1"/>
</dbReference>
<dbReference type="Pfam" id="PF02289">
    <property type="entry name" value="MCH"/>
    <property type="match status" value="1"/>
</dbReference>
<dbReference type="Gene3D" id="3.10.340.11">
    <property type="entry name" value="Methenyltetrahydromethanopterin Cyclohydrolase, Chain A, domain 1"/>
    <property type="match status" value="1"/>
</dbReference>
<evidence type="ECO:0000256" key="2">
    <source>
        <dbReference type="ARBA" id="ARBA00004496"/>
    </source>
</evidence>
<comment type="caution">
    <text evidence="13">The sequence shown here is derived from an EMBL/GenBank/DDBJ whole genome shotgun (WGS) entry which is preliminary data.</text>
</comment>
<dbReference type="Proteomes" id="UP001149140">
    <property type="component" value="Unassembled WGS sequence"/>
</dbReference>
<evidence type="ECO:0000256" key="1">
    <source>
        <dbReference type="ARBA" id="ARBA00004058"/>
    </source>
</evidence>
<comment type="catalytic activity">
    <reaction evidence="11 12">
        <text>5,10-methenyl-5,6,7,8-tetrahydromethanopterin + H2O = N(5)-formyl-5,6,7,8-tetrahydromethanopterin + H(+)</text>
        <dbReference type="Rhea" id="RHEA:19053"/>
        <dbReference type="ChEBI" id="CHEBI:15377"/>
        <dbReference type="ChEBI" id="CHEBI:15378"/>
        <dbReference type="ChEBI" id="CHEBI:58018"/>
        <dbReference type="ChEBI" id="CHEBI:58337"/>
        <dbReference type="EC" id="3.5.4.27"/>
    </reaction>
</comment>
<evidence type="ECO:0000313" key="14">
    <source>
        <dbReference type="Proteomes" id="UP001149140"/>
    </source>
</evidence>
<evidence type="ECO:0000256" key="12">
    <source>
        <dbReference type="HAMAP-Rule" id="MF_00486"/>
    </source>
</evidence>
<evidence type="ECO:0000256" key="8">
    <source>
        <dbReference type="ARBA" id="ARBA00022563"/>
    </source>
</evidence>
<dbReference type="CDD" id="cd00545">
    <property type="entry name" value="MCH"/>
    <property type="match status" value="1"/>
</dbReference>
<evidence type="ECO:0000313" key="13">
    <source>
        <dbReference type="EMBL" id="MDA0159966.1"/>
    </source>
</evidence>
<accession>A0A9X3MNQ0</accession>
<keyword evidence="14" id="KW-1185">Reference proteome</keyword>
<dbReference type="GO" id="GO:0005737">
    <property type="term" value="C:cytoplasm"/>
    <property type="evidence" value="ECO:0007669"/>
    <property type="project" value="UniProtKB-SubCell"/>
</dbReference>
<organism evidence="13 14">
    <name type="scientific">Solirubrobacter ginsenosidimutans</name>
    <dbReference type="NCBI Taxonomy" id="490573"/>
    <lineage>
        <taxon>Bacteria</taxon>
        <taxon>Bacillati</taxon>
        <taxon>Actinomycetota</taxon>
        <taxon>Thermoleophilia</taxon>
        <taxon>Solirubrobacterales</taxon>
        <taxon>Solirubrobacteraceae</taxon>
        <taxon>Solirubrobacter</taxon>
    </lineage>
</organism>
<comment type="pathway">
    <text evidence="3 12">One-carbon metabolism; formaldehyde degradation; formate from formaldehyde (H(4)MPT route): step 3/5.</text>
</comment>
<keyword evidence="7 12" id="KW-0963">Cytoplasm</keyword>
<evidence type="ECO:0000256" key="4">
    <source>
        <dbReference type="ARBA" id="ARBA00006902"/>
    </source>
</evidence>
<evidence type="ECO:0000256" key="9">
    <source>
        <dbReference type="ARBA" id="ARBA00022801"/>
    </source>
</evidence>
<dbReference type="NCBIfam" id="TIGR03120">
    <property type="entry name" value="one_C_mch"/>
    <property type="match status" value="1"/>
</dbReference>
<dbReference type="GO" id="GO:0018759">
    <property type="term" value="F:methenyltetrahydromethanopterin cyclohydrolase activity"/>
    <property type="evidence" value="ECO:0007669"/>
    <property type="project" value="UniProtKB-UniRule"/>
</dbReference>
<evidence type="ECO:0000256" key="5">
    <source>
        <dbReference type="ARBA" id="ARBA00012765"/>
    </source>
</evidence>
<dbReference type="AlphaFoldDB" id="A0A9X3MNQ0"/>